<dbReference type="EMBL" id="KI912110">
    <property type="protein sequence ID" value="ETS85342.1"/>
    <property type="molecule type" value="Genomic_DNA"/>
</dbReference>
<dbReference type="InterPro" id="IPR053137">
    <property type="entry name" value="NLR-like"/>
</dbReference>
<sequence length="1062" mass="119471">MSSGIKILLDPIEKAATNSNKDEDAVDIVAIHGIGADPDNTWTGRGLDEEKINWLTHSSMLPKAVPNARIMRFGYESGWYGTAKDQPKQTYISDVAEMLLKQLELHRRDTTRPIIFIAHSYGGLVLMQALRSSFENSNKWSNFFRRTAGLIFFGTPFRGRRGLSLDQIVKAVAQYNPDFEIYPETMALSVEANPYLQHIVDRYTETRRGQHPIPLWCFYETKPSPISKTLRNNDLKDGYLVPKESACLDISKGIERHPLERHHYNLQQFPGPSDPGYQAVEDAIVRLVKDAKKYLRESSVGSKQSHLMVPFGRNETFVGRNAILDALVERLTPDTHPHDCQRTALEGLGGVGKTQIALEAAYRMHVANPDCSVFWVPAIDSTSFYKAYHDIGQVLGAKGLDDKDADVRALVHVELAREDAGPWLWIVDNADDPELLFGKQGILKLPFNRNGSILITTRNHDVAMQLDIQWPHLWIVGAMYRAESSELLSQGLGKNQVQDTTSTDALLDFLTDLPLAVKQASAYMAKTRVSTTRYLAHCESSDETLIKLLSKDFGDRSRYDAAQNPVATTWLISFEHIKRDTPLAADYLRFISFLSMKNIPRSLLPGEDELETDDALGTLKSYAFIDERIDASRFDIHRLVQLAMRNQLAKDGEQVAWRTRVMKRVDEIYLHPKHENKKVWIDYLPHAQAVLEICAEATDESTESHLLSKVGESSSLLGEYAAAETMHRKAYKLSKKLQGISHPDTLATINDIAEALYHQGQYPEATIMHRKTLELRTEILGAEHLDTLVSMGNLAQVLFKEARYTEAQTLSEEALKMRTKILGADDPETLRSMNNLALILGRQGRYKDAEAMLRRAFELRTRVLGAEHPDTLVSMNDLASTLAAQGRFQEAQEIHEREFELSTKVLGAEHPDTVISMNNVAMSLAAQGRWLEAEAMLRRTLDLRVKVAPEHPDTLVAMSNVGRSLNGQCRDAEAEAIHRRTHELRTKVLGADHPDTIVSLRNIAMSLAAQDKWQEAEVMYRTTLALRVKVLGADHPETRDSEQDLTNMLQKISPAKIPPPSC</sequence>
<dbReference type="PANTHER" id="PTHR46082:SF6">
    <property type="entry name" value="AAA+ ATPASE DOMAIN-CONTAINING PROTEIN-RELATED"/>
    <property type="match status" value="1"/>
</dbReference>
<dbReference type="SUPFAM" id="SSF52540">
    <property type="entry name" value="P-loop containing nucleoside triphosphate hydrolases"/>
    <property type="match status" value="1"/>
</dbReference>
<dbReference type="SMART" id="SM00028">
    <property type="entry name" value="TPR"/>
    <property type="match status" value="6"/>
</dbReference>
<dbReference type="InterPro" id="IPR027417">
    <property type="entry name" value="P-loop_NTPase"/>
</dbReference>
<dbReference type="SUPFAM" id="SSF48452">
    <property type="entry name" value="TPR-like"/>
    <property type="match status" value="3"/>
</dbReference>
<gene>
    <name evidence="1" type="ORF">PFICI_03367</name>
</gene>
<protein>
    <submittedName>
        <fullName evidence="1">Uncharacterized protein</fullName>
    </submittedName>
</protein>
<dbReference type="InterPro" id="IPR029058">
    <property type="entry name" value="AB_hydrolase_fold"/>
</dbReference>
<name>W3XIT4_PESFW</name>
<dbReference type="Gene3D" id="3.40.50.300">
    <property type="entry name" value="P-loop containing nucleotide triphosphate hydrolases"/>
    <property type="match status" value="1"/>
</dbReference>
<dbReference type="STRING" id="1229662.W3XIT4"/>
<dbReference type="SUPFAM" id="SSF53474">
    <property type="entry name" value="alpha/beta-Hydrolases"/>
    <property type="match status" value="1"/>
</dbReference>
<dbReference type="KEGG" id="pfy:PFICI_03367"/>
<dbReference type="Gene3D" id="3.40.50.1820">
    <property type="entry name" value="alpha/beta hydrolase"/>
    <property type="match status" value="1"/>
</dbReference>
<dbReference type="Gene3D" id="1.25.40.10">
    <property type="entry name" value="Tetratricopeptide repeat domain"/>
    <property type="match status" value="2"/>
</dbReference>
<dbReference type="RefSeq" id="XP_007830139.1">
    <property type="nucleotide sequence ID" value="XM_007831948.1"/>
</dbReference>
<dbReference type="eggNOG" id="KOG1840">
    <property type="taxonomic scope" value="Eukaryota"/>
</dbReference>
<reference evidence="2" key="1">
    <citation type="journal article" date="2015" name="BMC Genomics">
        <title>Genomic and transcriptomic analysis of the endophytic fungus Pestalotiopsis fici reveals its lifestyle and high potential for synthesis of natural products.</title>
        <authorList>
            <person name="Wang X."/>
            <person name="Zhang X."/>
            <person name="Liu L."/>
            <person name="Xiang M."/>
            <person name="Wang W."/>
            <person name="Sun X."/>
            <person name="Che Y."/>
            <person name="Guo L."/>
            <person name="Liu G."/>
            <person name="Guo L."/>
            <person name="Wang C."/>
            <person name="Yin W.B."/>
            <person name="Stadler M."/>
            <person name="Zhang X."/>
            <person name="Liu X."/>
        </authorList>
    </citation>
    <scope>NUCLEOTIDE SEQUENCE [LARGE SCALE GENOMIC DNA]</scope>
    <source>
        <strain evidence="2">W106-1 / CGMCC3.15140</strain>
    </source>
</reference>
<accession>W3XIT4</accession>
<dbReference type="InterPro" id="IPR011990">
    <property type="entry name" value="TPR-like_helical_dom_sf"/>
</dbReference>
<dbReference type="OMA" id="RNWMRKE"/>
<dbReference type="HOGENOM" id="CLU_000288_125_13_1"/>
<dbReference type="GeneID" id="19268380"/>
<dbReference type="PANTHER" id="PTHR46082">
    <property type="entry name" value="ATP/GTP-BINDING PROTEIN-RELATED"/>
    <property type="match status" value="1"/>
</dbReference>
<proteinExistence type="predicted"/>
<dbReference type="Proteomes" id="UP000030651">
    <property type="component" value="Unassembled WGS sequence"/>
</dbReference>
<organism evidence="1 2">
    <name type="scientific">Pestalotiopsis fici (strain W106-1 / CGMCC3.15140)</name>
    <dbReference type="NCBI Taxonomy" id="1229662"/>
    <lineage>
        <taxon>Eukaryota</taxon>
        <taxon>Fungi</taxon>
        <taxon>Dikarya</taxon>
        <taxon>Ascomycota</taxon>
        <taxon>Pezizomycotina</taxon>
        <taxon>Sordariomycetes</taxon>
        <taxon>Xylariomycetidae</taxon>
        <taxon>Amphisphaeriales</taxon>
        <taxon>Sporocadaceae</taxon>
        <taxon>Pestalotiopsis</taxon>
    </lineage>
</organism>
<dbReference type="Pfam" id="PF13424">
    <property type="entry name" value="TPR_12"/>
    <property type="match status" value="4"/>
</dbReference>
<dbReference type="OrthoDB" id="626167at2759"/>
<dbReference type="InterPro" id="IPR019734">
    <property type="entry name" value="TPR_rpt"/>
</dbReference>
<evidence type="ECO:0000313" key="1">
    <source>
        <dbReference type="EMBL" id="ETS85342.1"/>
    </source>
</evidence>
<keyword evidence="2" id="KW-1185">Reference proteome</keyword>
<evidence type="ECO:0000313" key="2">
    <source>
        <dbReference type="Proteomes" id="UP000030651"/>
    </source>
</evidence>
<dbReference type="InParanoid" id="W3XIT4"/>
<dbReference type="AlphaFoldDB" id="W3XIT4"/>